<proteinExistence type="predicted"/>
<evidence type="ECO:0008006" key="2">
    <source>
        <dbReference type="Google" id="ProtNLM"/>
    </source>
</evidence>
<name>A0A3B1AG66_9ZZZZ</name>
<accession>A0A3B1AG66</accession>
<dbReference type="PANTHER" id="PTHR35841:SF1">
    <property type="entry name" value="PHOSPHONATES-BINDING PERIPLASMIC PROTEIN"/>
    <property type="match status" value="1"/>
</dbReference>
<gene>
    <name evidence="1" type="ORF">MNBD_GAMMA22-2264</name>
</gene>
<protein>
    <recommendedName>
        <fullName evidence="2">Phosphonate ABC transporter phosphate-binding periplasmic component (TC 3.A.1.9.1)</fullName>
    </recommendedName>
</protein>
<evidence type="ECO:0000313" key="1">
    <source>
        <dbReference type="EMBL" id="VAW97269.1"/>
    </source>
</evidence>
<sequence>MSFNIIKIVLLVLISILLPVLGYFYTSENGFNLVKKAAIFSDRKLVMGVFPRRNSVKTIRMFNPIAKHLSEKIGMNVELETVKNFSTFWNNVKLKKYDIVHYNQLHYTLSNKSQGYSIILKNNEFGSSYLKPVIAVRDDSDIKTISDLKNKTVHFGGGRLAMISHIANRVAIREQGVDDDEYKWGYAKNPPTAAHSVFNLSVDAAGLGDVVLRFSEIRHSLENHKFVTIYKGPDIPHLPWAVSDKVDDKLSIKIQSALMALNDSEKGAKILKGAALTGFVIASDKEYDVVREIYQKYKKYNQANQ</sequence>
<dbReference type="Gene3D" id="3.40.190.10">
    <property type="entry name" value="Periplasmic binding protein-like II"/>
    <property type="match status" value="2"/>
</dbReference>
<dbReference type="AlphaFoldDB" id="A0A3B1AG66"/>
<dbReference type="SUPFAM" id="SSF53850">
    <property type="entry name" value="Periplasmic binding protein-like II"/>
    <property type="match status" value="1"/>
</dbReference>
<reference evidence="1" key="1">
    <citation type="submission" date="2018-06" db="EMBL/GenBank/DDBJ databases">
        <authorList>
            <person name="Zhirakovskaya E."/>
        </authorList>
    </citation>
    <scope>NUCLEOTIDE SEQUENCE</scope>
</reference>
<dbReference type="PANTHER" id="PTHR35841">
    <property type="entry name" value="PHOSPHONATES-BINDING PERIPLASMIC PROTEIN"/>
    <property type="match status" value="1"/>
</dbReference>
<dbReference type="EMBL" id="UOFS01000033">
    <property type="protein sequence ID" value="VAW97269.1"/>
    <property type="molecule type" value="Genomic_DNA"/>
</dbReference>
<dbReference type="Pfam" id="PF12974">
    <property type="entry name" value="Phosphonate-bd"/>
    <property type="match status" value="1"/>
</dbReference>
<organism evidence="1">
    <name type="scientific">hydrothermal vent metagenome</name>
    <dbReference type="NCBI Taxonomy" id="652676"/>
    <lineage>
        <taxon>unclassified sequences</taxon>
        <taxon>metagenomes</taxon>
        <taxon>ecological metagenomes</taxon>
    </lineage>
</organism>